<protein>
    <submittedName>
        <fullName evidence="1">Uncharacterized protein</fullName>
    </submittedName>
</protein>
<dbReference type="EMBL" id="JAHESF010000003">
    <property type="protein sequence ID" value="MBT1695964.1"/>
    <property type="molecule type" value="Genomic_DNA"/>
</dbReference>
<gene>
    <name evidence="1" type="ORF">KK083_03690</name>
</gene>
<evidence type="ECO:0000313" key="1">
    <source>
        <dbReference type="EMBL" id="MBT1695964.1"/>
    </source>
</evidence>
<organism evidence="1 2">
    <name type="scientific">Chryseosolibacter histidini</name>
    <dbReference type="NCBI Taxonomy" id="2782349"/>
    <lineage>
        <taxon>Bacteria</taxon>
        <taxon>Pseudomonadati</taxon>
        <taxon>Bacteroidota</taxon>
        <taxon>Cytophagia</taxon>
        <taxon>Cytophagales</taxon>
        <taxon>Chryseotaleaceae</taxon>
        <taxon>Chryseosolibacter</taxon>
    </lineage>
</organism>
<sequence length="152" mass="18179">MDVKSKVTEILKFPLAERQRLAEAFLLENEEDILNKPVSEVRSCDYVALISLYQDLAQTCVSVMDFHSAIYWLEKCVLIMNRDREYRVRFALIYWKLSQYHCKILNHHKAAQFLYRFQAHADNKRYSAYTKRVKHFDFPFKKMCEEILGSPM</sequence>
<accession>A0AAP2GHE1</accession>
<evidence type="ECO:0000313" key="2">
    <source>
        <dbReference type="Proteomes" id="UP001319200"/>
    </source>
</evidence>
<name>A0AAP2GHE1_9BACT</name>
<proteinExistence type="predicted"/>
<reference evidence="1 2" key="1">
    <citation type="submission" date="2021-05" db="EMBL/GenBank/DDBJ databases">
        <title>A Polyphasic approach of four new species of the genus Ohtaekwangia: Ohtaekwangia histidinii sp. nov., Ohtaekwangia cretensis sp. nov., Ohtaekwangia indiensis sp. nov., Ohtaekwangia reichenbachii sp. nov. from diverse environment.</title>
        <authorList>
            <person name="Octaviana S."/>
        </authorList>
    </citation>
    <scope>NUCLEOTIDE SEQUENCE [LARGE SCALE GENOMIC DNA]</scope>
    <source>
        <strain evidence="1 2">PWU4</strain>
    </source>
</reference>
<dbReference type="RefSeq" id="WP_254160812.1">
    <property type="nucleotide sequence ID" value="NZ_JAHESF010000003.1"/>
</dbReference>
<keyword evidence="2" id="KW-1185">Reference proteome</keyword>
<dbReference type="Proteomes" id="UP001319200">
    <property type="component" value="Unassembled WGS sequence"/>
</dbReference>
<comment type="caution">
    <text evidence="1">The sequence shown here is derived from an EMBL/GenBank/DDBJ whole genome shotgun (WGS) entry which is preliminary data.</text>
</comment>
<dbReference type="AlphaFoldDB" id="A0AAP2GHE1"/>